<keyword evidence="2" id="KW-1185">Reference proteome</keyword>
<reference evidence="2" key="1">
    <citation type="submission" date="2013-06" db="EMBL/GenBank/DDBJ databases">
        <authorList>
            <person name="Zhao Q."/>
        </authorList>
    </citation>
    <scope>NUCLEOTIDE SEQUENCE</scope>
    <source>
        <strain evidence="2">cv. W1943</strain>
    </source>
</reference>
<evidence type="ECO:0000313" key="1">
    <source>
        <dbReference type="EnsemblPlants" id="ORUFI05G27640.1"/>
    </source>
</evidence>
<dbReference type="Proteomes" id="UP000008022">
    <property type="component" value="Unassembled WGS sequence"/>
</dbReference>
<organism evidence="1 2">
    <name type="scientific">Oryza rufipogon</name>
    <name type="common">Brownbeard rice</name>
    <name type="synonym">Asian wild rice</name>
    <dbReference type="NCBI Taxonomy" id="4529"/>
    <lineage>
        <taxon>Eukaryota</taxon>
        <taxon>Viridiplantae</taxon>
        <taxon>Streptophyta</taxon>
        <taxon>Embryophyta</taxon>
        <taxon>Tracheophyta</taxon>
        <taxon>Spermatophyta</taxon>
        <taxon>Magnoliopsida</taxon>
        <taxon>Liliopsida</taxon>
        <taxon>Poales</taxon>
        <taxon>Poaceae</taxon>
        <taxon>BOP clade</taxon>
        <taxon>Oryzoideae</taxon>
        <taxon>Oryzeae</taxon>
        <taxon>Oryzinae</taxon>
        <taxon>Oryza</taxon>
    </lineage>
</organism>
<protein>
    <submittedName>
        <fullName evidence="1">Uncharacterized protein</fullName>
    </submittedName>
</protein>
<dbReference type="AlphaFoldDB" id="A0A0E0PR80"/>
<dbReference type="Gramene" id="ORUFI05G27640.1">
    <property type="protein sequence ID" value="ORUFI05G27640.1"/>
    <property type="gene ID" value="ORUFI05G27640"/>
</dbReference>
<sequence>MGRGEERSPGVCEGKRGKVRNNDGMWLRGRSDSLGFARSCGVGERMRFDHVCARRVCARVHRWRRTGRGSSVATAACGWEEFGSVGPWSAIYIKGKYKSQTANRREEQKN</sequence>
<proteinExistence type="predicted"/>
<accession>A0A0E0PR80</accession>
<dbReference type="HOGENOM" id="CLU_2175155_0_0_1"/>
<reference evidence="1" key="2">
    <citation type="submission" date="2015-06" db="UniProtKB">
        <authorList>
            <consortium name="EnsemblPlants"/>
        </authorList>
    </citation>
    <scope>IDENTIFICATION</scope>
</reference>
<dbReference type="EnsemblPlants" id="ORUFI05G27640.1">
    <property type="protein sequence ID" value="ORUFI05G27640.1"/>
    <property type="gene ID" value="ORUFI05G27640"/>
</dbReference>
<evidence type="ECO:0000313" key="2">
    <source>
        <dbReference type="Proteomes" id="UP000008022"/>
    </source>
</evidence>
<name>A0A0E0PR80_ORYRU</name>